<gene>
    <name evidence="2" type="ORF">KFE25_007331</name>
</gene>
<feature type="region of interest" description="Disordered" evidence="1">
    <location>
        <begin position="19"/>
        <end position="44"/>
    </location>
</feature>
<dbReference type="OrthoDB" id="191686at2759"/>
<reference evidence="2" key="1">
    <citation type="submission" date="2021-05" db="EMBL/GenBank/DDBJ databases">
        <title>The genome of the haptophyte Pavlova lutheri (Diacronema luteri, Pavlovales) - a model for lipid biosynthesis in eukaryotic algae.</title>
        <authorList>
            <person name="Hulatt C.J."/>
            <person name="Posewitz M.C."/>
        </authorList>
    </citation>
    <scope>NUCLEOTIDE SEQUENCE</scope>
    <source>
        <strain evidence="2">NIVA-4/92</strain>
    </source>
</reference>
<dbReference type="SUPFAM" id="SSF47473">
    <property type="entry name" value="EF-hand"/>
    <property type="match status" value="1"/>
</dbReference>
<dbReference type="EMBL" id="JAGTXO010000003">
    <property type="protein sequence ID" value="KAG8468813.1"/>
    <property type="molecule type" value="Genomic_DNA"/>
</dbReference>
<sequence length="305" mass="33686">MRRESFALSRPAASNHLRAAVAAERRAKPATPRPPAARPTQPARSQLWAQLKRDAIPSVDMHLLLRHHCRFRALCLLSGEPEVAAGRAKLRRDWLAVALVALAFEEADFQQAVMARLDVDRDELISWREYLRTTVALDRVGSKLEFHLACHDTDHSDSMSRAKLCRMFTLSFGHARAPAPPAGRTPSLAAPPGAGRARPEHAELVERMVDELFFSAGKDASGEFRIDELRDLAERRLRQIERSASAPSAPERSATGARTGALDAASEVDVWRIFGETLVDATAAQHRRVEGIVQRAASRDESASQ</sequence>
<keyword evidence="3" id="KW-1185">Reference proteome</keyword>
<dbReference type="InterPro" id="IPR011992">
    <property type="entry name" value="EF-hand-dom_pair"/>
</dbReference>
<evidence type="ECO:0000256" key="1">
    <source>
        <dbReference type="SAM" id="MobiDB-lite"/>
    </source>
</evidence>
<dbReference type="Gene3D" id="1.10.238.10">
    <property type="entry name" value="EF-hand"/>
    <property type="match status" value="1"/>
</dbReference>
<evidence type="ECO:0000313" key="2">
    <source>
        <dbReference type="EMBL" id="KAG8468813.1"/>
    </source>
</evidence>
<name>A0A8J5XJC8_DIALT</name>
<proteinExistence type="predicted"/>
<dbReference type="AlphaFoldDB" id="A0A8J5XJC8"/>
<organism evidence="2 3">
    <name type="scientific">Diacronema lutheri</name>
    <name type="common">Unicellular marine alga</name>
    <name type="synonym">Monochrysis lutheri</name>
    <dbReference type="NCBI Taxonomy" id="2081491"/>
    <lineage>
        <taxon>Eukaryota</taxon>
        <taxon>Haptista</taxon>
        <taxon>Haptophyta</taxon>
        <taxon>Pavlovophyceae</taxon>
        <taxon>Pavlovales</taxon>
        <taxon>Pavlovaceae</taxon>
        <taxon>Diacronema</taxon>
    </lineage>
</organism>
<protein>
    <submittedName>
        <fullName evidence="2">Uncharacterized protein</fullName>
    </submittedName>
</protein>
<feature type="region of interest" description="Disordered" evidence="1">
    <location>
        <begin position="240"/>
        <end position="261"/>
    </location>
</feature>
<accession>A0A8J5XJC8</accession>
<dbReference type="Proteomes" id="UP000751190">
    <property type="component" value="Unassembled WGS sequence"/>
</dbReference>
<feature type="compositionally biased region" description="Low complexity" evidence="1">
    <location>
        <begin position="242"/>
        <end position="254"/>
    </location>
</feature>
<comment type="caution">
    <text evidence="2">The sequence shown here is derived from an EMBL/GenBank/DDBJ whole genome shotgun (WGS) entry which is preliminary data.</text>
</comment>
<evidence type="ECO:0000313" key="3">
    <source>
        <dbReference type="Proteomes" id="UP000751190"/>
    </source>
</evidence>